<dbReference type="Proteomes" id="UP000029738">
    <property type="component" value="Unassembled WGS sequence"/>
</dbReference>
<accession>A0A0C1MW83</accession>
<gene>
    <name evidence="6" type="ORF">DA73_0234755</name>
    <name evidence="5" type="ORF">DA73_0400035420</name>
</gene>
<evidence type="ECO:0000313" key="6">
    <source>
        <dbReference type="EMBL" id="KIE06532.1"/>
    </source>
</evidence>
<keyword evidence="7" id="KW-1185">Reference proteome</keyword>
<evidence type="ECO:0000313" key="7">
    <source>
        <dbReference type="Proteomes" id="UP000029738"/>
    </source>
</evidence>
<dbReference type="InterPro" id="IPR031107">
    <property type="entry name" value="Small_HSP"/>
</dbReference>
<dbReference type="STRING" id="1479485.DA73_0234755"/>
<reference evidence="5" key="2">
    <citation type="submission" date="2019-11" db="EMBL/GenBank/DDBJ databases">
        <title>Improved Assembly of Tolypothrix boutellei genome.</title>
        <authorList>
            <person name="Sarangi A.N."/>
            <person name="Mukherjee M."/>
            <person name="Ghosh S."/>
            <person name="Singh D."/>
            <person name="Das A."/>
            <person name="Kant S."/>
            <person name="Prusty A."/>
            <person name="Tripathy S."/>
        </authorList>
    </citation>
    <scope>NUCLEOTIDE SEQUENCE</scope>
    <source>
        <strain evidence="5">VB521301</strain>
    </source>
</reference>
<dbReference type="Gene3D" id="2.60.40.790">
    <property type="match status" value="1"/>
</dbReference>
<proteinExistence type="inferred from homology"/>
<dbReference type="AlphaFoldDB" id="A0A0C1MW83"/>
<reference evidence="6" key="1">
    <citation type="journal article" date="2015" name="Genome Announc.">
        <title>Draft Genome Sequence of Tolypothrix boutellei Strain VB521301.</title>
        <authorList>
            <person name="Chandrababunaidu M.M."/>
            <person name="Singh D."/>
            <person name="Sen D."/>
            <person name="Bhan S."/>
            <person name="Das S."/>
            <person name="Gupta A."/>
            <person name="Adhikary S.P."/>
            <person name="Tripathy S."/>
        </authorList>
    </citation>
    <scope>NUCLEOTIDE SEQUENCE</scope>
    <source>
        <strain evidence="6">VB521301</strain>
    </source>
</reference>
<evidence type="ECO:0000256" key="1">
    <source>
        <dbReference type="PROSITE-ProRule" id="PRU00285"/>
    </source>
</evidence>
<dbReference type="EMBL" id="JHEG04000001">
    <property type="protein sequence ID" value="KAF3890158.1"/>
    <property type="molecule type" value="Genomic_DNA"/>
</dbReference>
<dbReference type="InterPro" id="IPR008978">
    <property type="entry name" value="HSP20-like_chaperone"/>
</dbReference>
<evidence type="ECO:0000313" key="5">
    <source>
        <dbReference type="EMBL" id="KAF3890158.1"/>
    </source>
</evidence>
<dbReference type="CDD" id="cd06464">
    <property type="entry name" value="ACD_sHsps-like"/>
    <property type="match status" value="1"/>
</dbReference>
<dbReference type="EMBL" id="JHEG02000059">
    <property type="protein sequence ID" value="KIE06532.1"/>
    <property type="molecule type" value="Genomic_DNA"/>
</dbReference>
<organism evidence="6">
    <name type="scientific">Tolypothrix bouteillei VB521301</name>
    <dbReference type="NCBI Taxonomy" id="1479485"/>
    <lineage>
        <taxon>Bacteria</taxon>
        <taxon>Bacillati</taxon>
        <taxon>Cyanobacteriota</taxon>
        <taxon>Cyanophyceae</taxon>
        <taxon>Nostocales</taxon>
        <taxon>Tolypothrichaceae</taxon>
        <taxon>Tolypothrix</taxon>
    </lineage>
</organism>
<feature type="region of interest" description="Disordered" evidence="3">
    <location>
        <begin position="137"/>
        <end position="156"/>
    </location>
</feature>
<dbReference type="OrthoDB" id="9811615at2"/>
<dbReference type="RefSeq" id="WP_038092487.1">
    <property type="nucleotide sequence ID" value="NZ_JHEG04000001.1"/>
</dbReference>
<dbReference type="SUPFAM" id="SSF49764">
    <property type="entry name" value="HSP20-like chaperones"/>
    <property type="match status" value="1"/>
</dbReference>
<evidence type="ECO:0000259" key="4">
    <source>
        <dbReference type="PROSITE" id="PS01031"/>
    </source>
</evidence>
<name>A0A0C1MW83_9CYAN</name>
<protein>
    <submittedName>
        <fullName evidence="5">Hsp20/alpha crystallin family protein</fullName>
    </submittedName>
    <submittedName>
        <fullName evidence="6">Molecular chaperone</fullName>
    </submittedName>
</protein>
<dbReference type="InterPro" id="IPR002068">
    <property type="entry name" value="A-crystallin/Hsp20_dom"/>
</dbReference>
<dbReference type="PROSITE" id="PS01031">
    <property type="entry name" value="SHSP"/>
    <property type="match status" value="1"/>
</dbReference>
<evidence type="ECO:0000256" key="2">
    <source>
        <dbReference type="RuleBase" id="RU003616"/>
    </source>
</evidence>
<sequence>MTLVRWEPFREVESLQRQLNRLFDEIAPTGRREEEGIAFIPSAEIQETPDAVHLKVEIPGVDPKDLDVQVSPEAVSISGERKSEIKTEERGITRTEFRYGRFQRVIPLPTRVQHDRVQAEYKDGILKLRLPKAEEDRNKVVKVNLGDGHRGNGQGQ</sequence>
<evidence type="ECO:0000256" key="3">
    <source>
        <dbReference type="SAM" id="MobiDB-lite"/>
    </source>
</evidence>
<comment type="similarity">
    <text evidence="1 2">Belongs to the small heat shock protein (HSP20) family.</text>
</comment>
<feature type="domain" description="SHSP" evidence="4">
    <location>
        <begin position="34"/>
        <end position="146"/>
    </location>
</feature>
<dbReference type="Pfam" id="PF00011">
    <property type="entry name" value="HSP20"/>
    <property type="match status" value="1"/>
</dbReference>
<comment type="caution">
    <text evidence="6">The sequence shown here is derived from an EMBL/GenBank/DDBJ whole genome shotgun (WGS) entry which is preliminary data.</text>
</comment>
<dbReference type="PANTHER" id="PTHR11527">
    <property type="entry name" value="HEAT-SHOCK PROTEIN 20 FAMILY MEMBER"/>
    <property type="match status" value="1"/>
</dbReference>